<dbReference type="PRINTS" id="PR00320">
    <property type="entry name" value="GPROTEINBRPT"/>
</dbReference>
<feature type="repeat" description="WD" evidence="3">
    <location>
        <begin position="206"/>
        <end position="237"/>
    </location>
</feature>
<keyword evidence="1 3" id="KW-0853">WD repeat</keyword>
<dbReference type="InterPro" id="IPR015943">
    <property type="entry name" value="WD40/YVTN_repeat-like_dom_sf"/>
</dbReference>
<dbReference type="PANTHER" id="PTHR22844:SF213">
    <property type="entry name" value="OS01G0232200 PROTEIN"/>
    <property type="match status" value="1"/>
</dbReference>
<dbReference type="InterPro" id="IPR036322">
    <property type="entry name" value="WD40_repeat_dom_sf"/>
</dbReference>
<evidence type="ECO:0000313" key="5">
    <source>
        <dbReference type="EnsemblPlants" id="AUR62043394-RA:cds"/>
    </source>
</evidence>
<evidence type="ECO:0000256" key="2">
    <source>
        <dbReference type="ARBA" id="ARBA00022737"/>
    </source>
</evidence>
<dbReference type="GeneID" id="110693349"/>
<evidence type="ECO:0000256" key="3">
    <source>
        <dbReference type="PROSITE-ProRule" id="PRU00221"/>
    </source>
</evidence>
<protein>
    <submittedName>
        <fullName evidence="5">Uncharacterized protein</fullName>
    </submittedName>
</protein>
<dbReference type="EnsemblPlants" id="AUR62043394-RA">
    <property type="protein sequence ID" value="AUR62043394-RA:cds"/>
    <property type="gene ID" value="AUR62043394"/>
</dbReference>
<feature type="repeat" description="WD" evidence="3">
    <location>
        <begin position="300"/>
        <end position="339"/>
    </location>
</feature>
<accession>A0A803NBG0</accession>
<dbReference type="CDD" id="cd00200">
    <property type="entry name" value="WD40"/>
    <property type="match status" value="1"/>
</dbReference>
<reference evidence="5" key="2">
    <citation type="submission" date="2021-03" db="UniProtKB">
        <authorList>
            <consortium name="EnsemblPlants"/>
        </authorList>
    </citation>
    <scope>IDENTIFICATION</scope>
</reference>
<organism evidence="5 6">
    <name type="scientific">Chenopodium quinoa</name>
    <name type="common">Quinoa</name>
    <dbReference type="NCBI Taxonomy" id="63459"/>
    <lineage>
        <taxon>Eukaryota</taxon>
        <taxon>Viridiplantae</taxon>
        <taxon>Streptophyta</taxon>
        <taxon>Embryophyta</taxon>
        <taxon>Tracheophyta</taxon>
        <taxon>Spermatophyta</taxon>
        <taxon>Magnoliopsida</taxon>
        <taxon>eudicotyledons</taxon>
        <taxon>Gunneridae</taxon>
        <taxon>Pentapetalae</taxon>
        <taxon>Caryophyllales</taxon>
        <taxon>Chenopodiaceae</taxon>
        <taxon>Chenopodioideae</taxon>
        <taxon>Atripliceae</taxon>
        <taxon>Chenopodium</taxon>
    </lineage>
</organism>
<evidence type="ECO:0000256" key="1">
    <source>
        <dbReference type="ARBA" id="ARBA00022574"/>
    </source>
</evidence>
<dbReference type="Pfam" id="PF00400">
    <property type="entry name" value="WD40"/>
    <property type="match status" value="5"/>
</dbReference>
<dbReference type="AlphaFoldDB" id="A0A803NBG0"/>
<gene>
    <name evidence="5" type="primary">LOC110693349</name>
</gene>
<dbReference type="Gramene" id="AUR62043394-RA">
    <property type="protein sequence ID" value="AUR62043394-RA:cds"/>
    <property type="gene ID" value="AUR62043394"/>
</dbReference>
<sequence>MEDHQLTTKKNTLISTFFDEKITEDQSSNLPHLSIQPSPTPASASASYPFLLYCCISSLCHDDGAINSIAVSGNLVLTGSSTTRIHAWQSLDCHAKGYIKTTSGDVRAMVSHGDLLFTSHKDHKVRMWNMKNPRGDFEPRKVTTLPNNITGHFKNYPFRKHAIALQHKDTISCMAFNHVEGLLYTGSFDRTIKVWKLNEKKCVDSIIAHRGNINDMVINQQNGYLFTCSSDGTVKMWLRAYGETLHTLIKVLNFNTCPVYALALSVSPSHRSILYSGPSDGCINFWAEENSFQYNHNGFLKGHHFGVLCLVTLEDLVISGSEDSTIRMWRREKGRVIHECLAVLEGHRGPVRCLAAYLPKDKAMMSFLVYSASLDRTFKVWRVKLLREVKKFTDNSSTREDGMESEGDPIGFEASPVISPSRVKKKLRYRNPQFFTS</sequence>
<keyword evidence="2" id="KW-0677">Repeat</keyword>
<keyword evidence="6" id="KW-1185">Reference proteome</keyword>
<dbReference type="RefSeq" id="XP_021726179.1">
    <property type="nucleotide sequence ID" value="XM_021870487.1"/>
</dbReference>
<dbReference type="InterPro" id="IPR001680">
    <property type="entry name" value="WD40_rpt"/>
</dbReference>
<feature type="region of interest" description="Disordered" evidence="4">
    <location>
        <begin position="396"/>
        <end position="415"/>
    </location>
</feature>
<dbReference type="InterPro" id="IPR020472">
    <property type="entry name" value="WD40_PAC1"/>
</dbReference>
<dbReference type="SMART" id="SM00320">
    <property type="entry name" value="WD40"/>
    <property type="match status" value="7"/>
</dbReference>
<feature type="repeat" description="WD" evidence="3">
    <location>
        <begin position="164"/>
        <end position="205"/>
    </location>
</feature>
<name>A0A803NBG0_CHEQI</name>
<dbReference type="PROSITE" id="PS50082">
    <property type="entry name" value="WD_REPEATS_2"/>
    <property type="match status" value="3"/>
</dbReference>
<dbReference type="OMA" id="WKQPDCT"/>
<dbReference type="PROSITE" id="PS50294">
    <property type="entry name" value="WD_REPEATS_REGION"/>
    <property type="match status" value="2"/>
</dbReference>
<dbReference type="Proteomes" id="UP000596660">
    <property type="component" value="Unplaced"/>
</dbReference>
<dbReference type="KEGG" id="cqi:110693349"/>
<evidence type="ECO:0000256" key="4">
    <source>
        <dbReference type="SAM" id="MobiDB-lite"/>
    </source>
</evidence>
<reference evidence="5" key="1">
    <citation type="journal article" date="2017" name="Nature">
        <title>The genome of Chenopodium quinoa.</title>
        <authorList>
            <person name="Jarvis D.E."/>
            <person name="Ho Y.S."/>
            <person name="Lightfoot D.J."/>
            <person name="Schmoeckel S.M."/>
            <person name="Li B."/>
            <person name="Borm T.J.A."/>
            <person name="Ohyanagi H."/>
            <person name="Mineta K."/>
            <person name="Michell C.T."/>
            <person name="Saber N."/>
            <person name="Kharbatia N.M."/>
            <person name="Rupper R.R."/>
            <person name="Sharp A.R."/>
            <person name="Dally N."/>
            <person name="Boughton B.A."/>
            <person name="Woo Y.H."/>
            <person name="Gao G."/>
            <person name="Schijlen E.G.W.M."/>
            <person name="Guo X."/>
            <person name="Momin A.A."/>
            <person name="Negrao S."/>
            <person name="Al-Babili S."/>
            <person name="Gehring C."/>
            <person name="Roessner U."/>
            <person name="Jung C."/>
            <person name="Murphy K."/>
            <person name="Arold S.T."/>
            <person name="Gojobori T."/>
            <person name="van der Linden C.G."/>
            <person name="van Loo E.N."/>
            <person name="Jellen E.N."/>
            <person name="Maughan P.J."/>
            <person name="Tester M."/>
        </authorList>
    </citation>
    <scope>NUCLEOTIDE SEQUENCE [LARGE SCALE GENOMIC DNA]</scope>
    <source>
        <strain evidence="5">cv. PI 614886</strain>
    </source>
</reference>
<dbReference type="OrthoDB" id="674604at2759"/>
<evidence type="ECO:0000313" key="6">
    <source>
        <dbReference type="Proteomes" id="UP000596660"/>
    </source>
</evidence>
<dbReference type="InterPro" id="IPR045182">
    <property type="entry name" value="JINGUBANG-like"/>
</dbReference>
<dbReference type="PANTHER" id="PTHR22844">
    <property type="entry name" value="F-BOX AND WD40 DOMAIN PROTEIN"/>
    <property type="match status" value="1"/>
</dbReference>
<dbReference type="SUPFAM" id="SSF50978">
    <property type="entry name" value="WD40 repeat-like"/>
    <property type="match status" value="1"/>
</dbReference>
<proteinExistence type="predicted"/>
<dbReference type="Gene3D" id="2.130.10.10">
    <property type="entry name" value="YVTN repeat-like/Quinoprotein amine dehydrogenase"/>
    <property type="match status" value="2"/>
</dbReference>